<reference evidence="2" key="1">
    <citation type="submission" date="2020-05" db="EMBL/GenBank/DDBJ databases">
        <authorList>
            <person name="Chiriac C."/>
            <person name="Salcher M."/>
            <person name="Ghai R."/>
            <person name="Kavagutti S V."/>
        </authorList>
    </citation>
    <scope>NUCLEOTIDE SEQUENCE</scope>
</reference>
<dbReference type="InterPro" id="IPR029010">
    <property type="entry name" value="ThuA-like"/>
</dbReference>
<dbReference type="SUPFAM" id="SSF52317">
    <property type="entry name" value="Class I glutamine amidotransferase-like"/>
    <property type="match status" value="1"/>
</dbReference>
<dbReference type="EMBL" id="CAFBLP010000109">
    <property type="protein sequence ID" value="CAB4891132.1"/>
    <property type="molecule type" value="Genomic_DNA"/>
</dbReference>
<evidence type="ECO:0000313" key="2">
    <source>
        <dbReference type="EMBL" id="CAB4891132.1"/>
    </source>
</evidence>
<sequence length="264" mass="29632">MSRINAYLVTGGWWHDFDFARLELLKLLAEDDRIRVQVAQDYDDIEAITACDFLVSYTCNVRPSPEVQQGLRKWVENGGRWFALHGTNSAIDPPVGGLGKGSFATPRAFPTFVDTLGSQFLSHPPIEPYAVTISPGAEDDPLVAGIEPFNADDELYLCEYHGTIEPLLETRWHGNSGAGFTEADWPDDDARLVMYRRPLGTGCVLYFTLGHCRSHYDMIAPPFNGMYWPRIERGSWEVAEYHELLRRGLAWAKQPAIDHAEASG</sequence>
<gene>
    <name evidence="2" type="ORF">UFOPK3376_02843</name>
</gene>
<organism evidence="2">
    <name type="scientific">freshwater metagenome</name>
    <dbReference type="NCBI Taxonomy" id="449393"/>
    <lineage>
        <taxon>unclassified sequences</taxon>
        <taxon>metagenomes</taxon>
        <taxon>ecological metagenomes</taxon>
    </lineage>
</organism>
<name>A0A6J7F4B5_9ZZZZ</name>
<evidence type="ECO:0000259" key="1">
    <source>
        <dbReference type="Pfam" id="PF06283"/>
    </source>
</evidence>
<feature type="domain" description="ThuA-like" evidence="1">
    <location>
        <begin position="9"/>
        <end position="217"/>
    </location>
</feature>
<proteinExistence type="predicted"/>
<dbReference type="AlphaFoldDB" id="A0A6J7F4B5"/>
<accession>A0A6J7F4B5</accession>
<dbReference type="Gene3D" id="3.40.50.880">
    <property type="match status" value="1"/>
</dbReference>
<dbReference type="InterPro" id="IPR029062">
    <property type="entry name" value="Class_I_gatase-like"/>
</dbReference>
<protein>
    <submittedName>
        <fullName evidence="2">Unannotated protein</fullName>
    </submittedName>
</protein>
<dbReference type="Pfam" id="PF06283">
    <property type="entry name" value="ThuA"/>
    <property type="match status" value="1"/>
</dbReference>